<comment type="caution">
    <text evidence="2">The sequence shown here is derived from an EMBL/GenBank/DDBJ whole genome shotgun (WGS) entry which is preliminary data.</text>
</comment>
<dbReference type="Proteomes" id="UP000604161">
    <property type="component" value="Unassembled WGS sequence"/>
</dbReference>
<keyword evidence="3" id="KW-1185">Reference proteome</keyword>
<evidence type="ECO:0000313" key="2">
    <source>
        <dbReference type="EMBL" id="MBD5771475.1"/>
    </source>
</evidence>
<evidence type="ECO:0000256" key="1">
    <source>
        <dbReference type="SAM" id="SignalP"/>
    </source>
</evidence>
<evidence type="ECO:0000313" key="3">
    <source>
        <dbReference type="Proteomes" id="UP000604161"/>
    </source>
</evidence>
<gene>
    <name evidence="2" type="ORF">IF202_10480</name>
</gene>
<name>A0ABR8P0R8_9GAMM</name>
<dbReference type="EMBL" id="JACYFC010000003">
    <property type="protein sequence ID" value="MBD5771475.1"/>
    <property type="molecule type" value="Genomic_DNA"/>
</dbReference>
<keyword evidence="1" id="KW-0732">Signal</keyword>
<feature type="signal peptide" evidence="1">
    <location>
        <begin position="1"/>
        <end position="18"/>
    </location>
</feature>
<organism evidence="2 3">
    <name type="scientific">Marinomonas colpomeniae</name>
    <dbReference type="NCBI Taxonomy" id="2774408"/>
    <lineage>
        <taxon>Bacteria</taxon>
        <taxon>Pseudomonadati</taxon>
        <taxon>Pseudomonadota</taxon>
        <taxon>Gammaproteobacteria</taxon>
        <taxon>Oceanospirillales</taxon>
        <taxon>Oceanospirillaceae</taxon>
        <taxon>Marinomonas</taxon>
    </lineage>
</organism>
<protein>
    <submittedName>
        <fullName evidence="2">Uncharacterized protein</fullName>
    </submittedName>
</protein>
<accession>A0ABR8P0R8</accession>
<dbReference type="RefSeq" id="WP_191594852.1">
    <property type="nucleotide sequence ID" value="NZ_JACYFC010000003.1"/>
</dbReference>
<reference evidence="2 3" key="1">
    <citation type="submission" date="2020-09" db="EMBL/GenBank/DDBJ databases">
        <title>Marinomonas sp. nov., isolated from the cysticercosis algae of Qingdao, China.</title>
        <authorList>
            <person name="Sun X."/>
        </authorList>
    </citation>
    <scope>NUCLEOTIDE SEQUENCE [LARGE SCALE GENOMIC DNA]</scope>
    <source>
        <strain evidence="2 3">SM2066</strain>
    </source>
</reference>
<proteinExistence type="predicted"/>
<sequence>MKKLIGILALTGSISAMAVDGYKDIYIDKDEDIVVHGLFCGDDINKLSRFKPAVIYTNTGEIEKGTYYFRSQYGEYSLTFNTTDSDLVMVRGLLQGGKTAVSDMKQEYCIVKYGEGLPPAVQQYVTQTVVKAGDSSLEQYELLSGKPATGKGEY</sequence>
<feature type="chain" id="PRO_5046422899" evidence="1">
    <location>
        <begin position="19"/>
        <end position="154"/>
    </location>
</feature>